<comment type="caution">
    <text evidence="1">The sequence shown here is derived from an EMBL/GenBank/DDBJ whole genome shotgun (WGS) entry which is preliminary data.</text>
</comment>
<dbReference type="EMBL" id="WSRQ01000022">
    <property type="protein sequence ID" value="MVX64848.1"/>
    <property type="molecule type" value="Genomic_DNA"/>
</dbReference>
<dbReference type="Proteomes" id="UP000656077">
    <property type="component" value="Unassembled WGS sequence"/>
</dbReference>
<dbReference type="AlphaFoldDB" id="A0A964RNJ9"/>
<dbReference type="RefSeq" id="WP_160359692.1">
    <property type="nucleotide sequence ID" value="NZ_WSRQ01000022.1"/>
</dbReference>
<evidence type="ECO:0000313" key="2">
    <source>
        <dbReference type="Proteomes" id="UP000656077"/>
    </source>
</evidence>
<organism evidence="1 2">
    <name type="scientific">Clostridium chromiireducens</name>
    <dbReference type="NCBI Taxonomy" id="225345"/>
    <lineage>
        <taxon>Bacteria</taxon>
        <taxon>Bacillati</taxon>
        <taxon>Bacillota</taxon>
        <taxon>Clostridia</taxon>
        <taxon>Eubacteriales</taxon>
        <taxon>Clostridiaceae</taxon>
        <taxon>Clostridium</taxon>
    </lineage>
</organism>
<sequence>MKKSIVLIKRNSFILEGEEYNFDKINEIKSIIKNNIKIIVLEEELCVKQFIYKIRKRKIYDFIILKIASDFPQNGDLLYDYMLTKKNKVISIYSIRGAKRIGKLVEGAKNIEIKPIQFLIKEILVSILKNKNFTAKILMKYNEVYYYISFKEGLFNYGFVEITQSLVLDKILICNEYGDMYVDEESVNIISSENKINPFKINIKELINEKIFEKQRFYS</sequence>
<accession>A0A964RNJ9</accession>
<proteinExistence type="predicted"/>
<evidence type="ECO:0000313" key="1">
    <source>
        <dbReference type="EMBL" id="MVX64848.1"/>
    </source>
</evidence>
<reference evidence="1" key="1">
    <citation type="submission" date="2019-12" db="EMBL/GenBank/DDBJ databases">
        <title>Microbes associate with the intestines of laboratory mice.</title>
        <authorList>
            <person name="Navarre W."/>
            <person name="Wong E."/>
        </authorList>
    </citation>
    <scope>NUCLEOTIDE SEQUENCE</scope>
    <source>
        <strain evidence="1">NM79_F5</strain>
    </source>
</reference>
<name>A0A964RNJ9_9CLOT</name>
<gene>
    <name evidence="1" type="ORF">GKZ28_14215</name>
</gene>
<protein>
    <submittedName>
        <fullName evidence="1">Uncharacterized protein</fullName>
    </submittedName>
</protein>